<accession>A0A8J6UAR7</accession>
<keyword evidence="2" id="KW-1185">Reference proteome</keyword>
<dbReference type="EMBL" id="JACVXD010000008">
    <property type="protein sequence ID" value="MBD0824951.1"/>
    <property type="molecule type" value="Genomic_DNA"/>
</dbReference>
<sequence length="62" mass="7395">MSNISDILQGEYESEYGNEYDLSVQKQFSKPKIYTASGNLKKRWYVYFSYRDPKTNTLKRQS</sequence>
<protein>
    <submittedName>
        <fullName evidence="1">Uncharacterized protein</fullName>
    </submittedName>
</protein>
<reference evidence="1 2" key="1">
    <citation type="journal article" date="2018" name="J. Microbiol.">
        <title>Aestuariibaculum marinum sp. nov., a marine bacterium isolated from seawater in South Korea.</title>
        <authorList>
            <person name="Choi J."/>
            <person name="Lee D."/>
            <person name="Jang J.H."/>
            <person name="Cha S."/>
            <person name="Seo T."/>
        </authorList>
    </citation>
    <scope>NUCLEOTIDE SEQUENCE [LARGE SCALE GENOMIC DNA]</scope>
    <source>
        <strain evidence="1 2">IP7</strain>
    </source>
</reference>
<dbReference type="RefSeq" id="WP_188224245.1">
    <property type="nucleotide sequence ID" value="NZ_JACVXD010000008.1"/>
</dbReference>
<dbReference type="Proteomes" id="UP000621516">
    <property type="component" value="Unassembled WGS sequence"/>
</dbReference>
<dbReference type="AlphaFoldDB" id="A0A8J6UAR7"/>
<gene>
    <name evidence="1" type="ORF">ICJ85_13090</name>
</gene>
<comment type="caution">
    <text evidence="1">The sequence shown here is derived from an EMBL/GenBank/DDBJ whole genome shotgun (WGS) entry which is preliminary data.</text>
</comment>
<evidence type="ECO:0000313" key="2">
    <source>
        <dbReference type="Proteomes" id="UP000621516"/>
    </source>
</evidence>
<organism evidence="1 2">
    <name type="scientific">Aestuariibaculum marinum</name>
    <dbReference type="NCBI Taxonomy" id="2683592"/>
    <lineage>
        <taxon>Bacteria</taxon>
        <taxon>Pseudomonadati</taxon>
        <taxon>Bacteroidota</taxon>
        <taxon>Flavobacteriia</taxon>
        <taxon>Flavobacteriales</taxon>
        <taxon>Flavobacteriaceae</taxon>
    </lineage>
</organism>
<evidence type="ECO:0000313" key="1">
    <source>
        <dbReference type="EMBL" id="MBD0824951.1"/>
    </source>
</evidence>
<name>A0A8J6UAR7_9FLAO</name>
<proteinExistence type="predicted"/>